<dbReference type="InterPro" id="IPR001791">
    <property type="entry name" value="Laminin_G"/>
</dbReference>
<feature type="compositionally biased region" description="Low complexity" evidence="3">
    <location>
        <begin position="80"/>
        <end position="97"/>
    </location>
</feature>
<accession>A0A8J3BA45</accession>
<feature type="chain" id="PRO_5035221781" description="LamG-like jellyroll fold domain-containing protein" evidence="4">
    <location>
        <begin position="36"/>
        <end position="513"/>
    </location>
</feature>
<evidence type="ECO:0000313" key="7">
    <source>
        <dbReference type="Proteomes" id="UP000649739"/>
    </source>
</evidence>
<evidence type="ECO:0000256" key="4">
    <source>
        <dbReference type="SAM" id="SignalP"/>
    </source>
</evidence>
<comment type="caution">
    <text evidence="6">The sequence shown here is derived from an EMBL/GenBank/DDBJ whole genome shotgun (WGS) entry which is preliminary data.</text>
</comment>
<dbReference type="Pfam" id="PF13385">
    <property type="entry name" value="Laminin_G_3"/>
    <property type="match status" value="2"/>
</dbReference>
<evidence type="ECO:0000256" key="1">
    <source>
        <dbReference type="ARBA" id="ARBA00022729"/>
    </source>
</evidence>
<dbReference type="RefSeq" id="WP_189171015.1">
    <property type="nucleotide sequence ID" value="NZ_BMQB01000007.1"/>
</dbReference>
<dbReference type="InterPro" id="IPR006558">
    <property type="entry name" value="LamG-like"/>
</dbReference>
<keyword evidence="2" id="KW-1015">Disulfide bond</keyword>
<dbReference type="Gene3D" id="2.60.120.200">
    <property type="match status" value="2"/>
</dbReference>
<dbReference type="PANTHER" id="PTHR42535">
    <property type="entry name" value="OOKINETE PROTEIN, PUTATIVE-RELATED"/>
    <property type="match status" value="1"/>
</dbReference>
<dbReference type="SMART" id="SM00560">
    <property type="entry name" value="LamGL"/>
    <property type="match status" value="2"/>
</dbReference>
<reference evidence="6" key="2">
    <citation type="submission" date="2020-09" db="EMBL/GenBank/DDBJ databases">
        <authorList>
            <person name="Sun Q."/>
            <person name="Ohkuma M."/>
        </authorList>
    </citation>
    <scope>NUCLEOTIDE SEQUENCE</scope>
    <source>
        <strain evidence="6">JCM 3090</strain>
    </source>
</reference>
<dbReference type="AlphaFoldDB" id="A0A8J3BA45"/>
<feature type="region of interest" description="Disordered" evidence="3">
    <location>
        <begin position="80"/>
        <end position="105"/>
    </location>
</feature>
<name>A0A8J3BA45_9ACTN</name>
<feature type="domain" description="LamG-like jellyroll fold" evidence="5">
    <location>
        <begin position="162"/>
        <end position="313"/>
    </location>
</feature>
<proteinExistence type="predicted"/>
<dbReference type="CDD" id="cd00110">
    <property type="entry name" value="LamG"/>
    <property type="match status" value="1"/>
</dbReference>
<evidence type="ECO:0000259" key="5">
    <source>
        <dbReference type="SMART" id="SM00560"/>
    </source>
</evidence>
<gene>
    <name evidence="6" type="ORF">GCM10010123_32470</name>
</gene>
<feature type="signal peptide" evidence="4">
    <location>
        <begin position="1"/>
        <end position="35"/>
    </location>
</feature>
<keyword evidence="1 4" id="KW-0732">Signal</keyword>
<dbReference type="SUPFAM" id="SSF49899">
    <property type="entry name" value="Concanavalin A-like lectins/glucanases"/>
    <property type="match status" value="2"/>
</dbReference>
<evidence type="ECO:0000256" key="2">
    <source>
        <dbReference type="ARBA" id="ARBA00023157"/>
    </source>
</evidence>
<dbReference type="InterPro" id="IPR013320">
    <property type="entry name" value="ConA-like_dom_sf"/>
</dbReference>
<dbReference type="EMBL" id="BMQB01000007">
    <property type="protein sequence ID" value="GGK00105.1"/>
    <property type="molecule type" value="Genomic_DNA"/>
</dbReference>
<evidence type="ECO:0000313" key="6">
    <source>
        <dbReference type="EMBL" id="GGK00105.1"/>
    </source>
</evidence>
<organism evidence="6 7">
    <name type="scientific">Pilimelia anulata</name>
    <dbReference type="NCBI Taxonomy" id="53371"/>
    <lineage>
        <taxon>Bacteria</taxon>
        <taxon>Bacillati</taxon>
        <taxon>Actinomycetota</taxon>
        <taxon>Actinomycetes</taxon>
        <taxon>Micromonosporales</taxon>
        <taxon>Micromonosporaceae</taxon>
        <taxon>Pilimelia</taxon>
    </lineage>
</organism>
<dbReference type="PANTHER" id="PTHR42535:SF2">
    <property type="entry name" value="CHROMOSOME UNDETERMINED SCAFFOLD_146, WHOLE GENOME SHOTGUN SEQUENCE"/>
    <property type="match status" value="1"/>
</dbReference>
<reference evidence="6" key="1">
    <citation type="journal article" date="2014" name="Int. J. Syst. Evol. Microbiol.">
        <title>Complete genome sequence of Corynebacterium casei LMG S-19264T (=DSM 44701T), isolated from a smear-ripened cheese.</title>
        <authorList>
            <consortium name="US DOE Joint Genome Institute (JGI-PGF)"/>
            <person name="Walter F."/>
            <person name="Albersmeier A."/>
            <person name="Kalinowski J."/>
            <person name="Ruckert C."/>
        </authorList>
    </citation>
    <scope>NUCLEOTIDE SEQUENCE</scope>
    <source>
        <strain evidence="6">JCM 3090</strain>
    </source>
</reference>
<evidence type="ECO:0000256" key="3">
    <source>
        <dbReference type="SAM" id="MobiDB-lite"/>
    </source>
</evidence>
<dbReference type="Proteomes" id="UP000649739">
    <property type="component" value="Unassembled WGS sequence"/>
</dbReference>
<keyword evidence="7" id="KW-1185">Reference proteome</keyword>
<sequence>MGAHRSIPRWHRLPARLLTVAAAVLAWCLTVPAEAAFLGTSGNPANGLSVAAAWGTYPQATTAYGASHYYRNEQSASSSATVAATDSSGNGSNGTHNGRTDGALSWHSFSEGSGTSAYDNSGNHLTATAQGTTAWATGISGNAVDFTGNGYYKSTSPVDTTQSFTVTAWAYLTSSATGSPRTVVSQIGTDSSAYILKLVYNSGWRWYATMPRDDIDNPGNDETYVSATNGTPTNQWNHVALVYNDSANRLYLYVNGSGNTSNVAKSNEWNATGGMVVGGARWAGIGGVGASYLDTFAGRVDDVQTYQRALSASEIDSIYDNPGTAYAPFTAQRTGALGGSQSSTKAIAYAGTAGTYTPATQANPTTFSTELWFKATGGLGGGLAGFCNTQTGAGASVDRVVYLDSGGRISYVVNTTTLRSPSAYNDGAWHHLVATYTSTSMVLYVDGASVANTGSPAAPENITGYWRFGGTNLTGMSNRPARDYFVGTLDELAVYPGQLSAGAVTFHYGRRNT</sequence>
<protein>
    <recommendedName>
        <fullName evidence="5">LamG-like jellyroll fold domain-containing protein</fullName>
    </recommendedName>
</protein>
<feature type="domain" description="LamG-like jellyroll fold" evidence="5">
    <location>
        <begin position="365"/>
        <end position="502"/>
    </location>
</feature>